<keyword evidence="4" id="KW-1185">Reference proteome</keyword>
<feature type="compositionally biased region" description="Acidic residues" evidence="1">
    <location>
        <begin position="87"/>
        <end position="99"/>
    </location>
</feature>
<reference evidence="3" key="1">
    <citation type="journal article" date="2023" name="Mol. Phylogenet. Evol.">
        <title>Genome-scale phylogeny and comparative genomics of the fungal order Sordariales.</title>
        <authorList>
            <person name="Hensen N."/>
            <person name="Bonometti L."/>
            <person name="Westerberg I."/>
            <person name="Brannstrom I.O."/>
            <person name="Guillou S."/>
            <person name="Cros-Aarteil S."/>
            <person name="Calhoun S."/>
            <person name="Haridas S."/>
            <person name="Kuo A."/>
            <person name="Mondo S."/>
            <person name="Pangilinan J."/>
            <person name="Riley R."/>
            <person name="LaButti K."/>
            <person name="Andreopoulos B."/>
            <person name="Lipzen A."/>
            <person name="Chen C."/>
            <person name="Yan M."/>
            <person name="Daum C."/>
            <person name="Ng V."/>
            <person name="Clum A."/>
            <person name="Steindorff A."/>
            <person name="Ohm R.A."/>
            <person name="Martin F."/>
            <person name="Silar P."/>
            <person name="Natvig D.O."/>
            <person name="Lalanne C."/>
            <person name="Gautier V."/>
            <person name="Ament-Velasquez S.L."/>
            <person name="Kruys A."/>
            <person name="Hutchinson M.I."/>
            <person name="Powell A.J."/>
            <person name="Barry K."/>
            <person name="Miller A.N."/>
            <person name="Grigoriev I.V."/>
            <person name="Debuchy R."/>
            <person name="Gladieux P."/>
            <person name="Hiltunen Thoren M."/>
            <person name="Johannesson H."/>
        </authorList>
    </citation>
    <scope>NUCLEOTIDE SEQUENCE</scope>
    <source>
        <strain evidence="3">PSN243</strain>
    </source>
</reference>
<feature type="transmembrane region" description="Helical" evidence="2">
    <location>
        <begin position="382"/>
        <end position="402"/>
    </location>
</feature>
<comment type="caution">
    <text evidence="3">The sequence shown here is derived from an EMBL/GenBank/DDBJ whole genome shotgun (WGS) entry which is preliminary data.</text>
</comment>
<keyword evidence="2" id="KW-0812">Transmembrane</keyword>
<dbReference type="AlphaFoldDB" id="A0AAV9H0H1"/>
<feature type="region of interest" description="Disordered" evidence="1">
    <location>
        <begin position="148"/>
        <end position="171"/>
    </location>
</feature>
<protein>
    <submittedName>
        <fullName evidence="3">Uncharacterized protein</fullName>
    </submittedName>
</protein>
<feature type="transmembrane region" description="Helical" evidence="2">
    <location>
        <begin position="409"/>
        <end position="434"/>
    </location>
</feature>
<evidence type="ECO:0000313" key="4">
    <source>
        <dbReference type="Proteomes" id="UP001321760"/>
    </source>
</evidence>
<reference evidence="3" key="2">
    <citation type="submission" date="2023-05" db="EMBL/GenBank/DDBJ databases">
        <authorList>
            <consortium name="Lawrence Berkeley National Laboratory"/>
            <person name="Steindorff A."/>
            <person name="Hensen N."/>
            <person name="Bonometti L."/>
            <person name="Westerberg I."/>
            <person name="Brannstrom I.O."/>
            <person name="Guillou S."/>
            <person name="Cros-Aarteil S."/>
            <person name="Calhoun S."/>
            <person name="Haridas S."/>
            <person name="Kuo A."/>
            <person name="Mondo S."/>
            <person name="Pangilinan J."/>
            <person name="Riley R."/>
            <person name="Labutti K."/>
            <person name="Andreopoulos B."/>
            <person name="Lipzen A."/>
            <person name="Chen C."/>
            <person name="Yanf M."/>
            <person name="Daum C."/>
            <person name="Ng V."/>
            <person name="Clum A."/>
            <person name="Ohm R."/>
            <person name="Martin F."/>
            <person name="Silar P."/>
            <person name="Natvig D."/>
            <person name="Lalanne C."/>
            <person name="Gautier V."/>
            <person name="Ament-Velasquez S.L."/>
            <person name="Kruys A."/>
            <person name="Hutchinson M.I."/>
            <person name="Powell A.J."/>
            <person name="Barry K."/>
            <person name="Miller A.N."/>
            <person name="Grigoriev I.V."/>
            <person name="Debuchy R."/>
            <person name="Gladieux P."/>
            <person name="Thoren M.H."/>
            <person name="Johannesson H."/>
        </authorList>
    </citation>
    <scope>NUCLEOTIDE SEQUENCE</scope>
    <source>
        <strain evidence="3">PSN243</strain>
    </source>
</reference>
<feature type="region of interest" description="Disordered" evidence="1">
    <location>
        <begin position="1"/>
        <end position="110"/>
    </location>
</feature>
<sequence length="438" mass="49254">MSGLWSRTLATFRRSTNTNPLLSSRVGRPPTHRKPKDSSLQRSLSLGPRPSVEPPHVFDYQFARSPSASAAPSVASYQQRPYRPTEGNEDDLQPIEEEETPPRTPQRTSFDDEYLATEIEREVAFADDGIEPPVPNPNSFSASALEDALRASNQPQKGKPEPADNDATKVSRSSAVAIGDLIPPVSTLPMRSPSIDGRAPSTFDGLDAPTTAPSVKNKPVSERNRPVYYNTTRATCSLNLVCYRSGAKGCDLQQIQCILRSNFPTDESFQKARRANKYLVHTDDEFFREMQRLYKYKMCGFFRRYFSLKTLRAFRVLAYTPTTRPTVVPFDDFVLQEMMYAYRNPDRLFHASDDWIKWVFRLRRKEKRHALEFVEGWNTTRIAISGTVPWLASCLFGVIWTARGGDPQTAFTVASFILTSSSIILALLAIISSIESSG</sequence>
<feature type="compositionally biased region" description="Polar residues" evidence="1">
    <location>
        <begin position="13"/>
        <end position="22"/>
    </location>
</feature>
<evidence type="ECO:0000313" key="3">
    <source>
        <dbReference type="EMBL" id="KAK4454268.1"/>
    </source>
</evidence>
<dbReference type="EMBL" id="MU865917">
    <property type="protein sequence ID" value="KAK4454268.1"/>
    <property type="molecule type" value="Genomic_DNA"/>
</dbReference>
<keyword evidence="2" id="KW-0472">Membrane</keyword>
<gene>
    <name evidence="3" type="ORF">QBC34DRAFT_290524</name>
</gene>
<accession>A0AAV9H0H1</accession>
<organism evidence="3 4">
    <name type="scientific">Podospora aff. communis PSN243</name>
    <dbReference type="NCBI Taxonomy" id="3040156"/>
    <lineage>
        <taxon>Eukaryota</taxon>
        <taxon>Fungi</taxon>
        <taxon>Dikarya</taxon>
        <taxon>Ascomycota</taxon>
        <taxon>Pezizomycotina</taxon>
        <taxon>Sordariomycetes</taxon>
        <taxon>Sordariomycetidae</taxon>
        <taxon>Sordariales</taxon>
        <taxon>Podosporaceae</taxon>
        <taxon>Podospora</taxon>
    </lineage>
</organism>
<feature type="compositionally biased region" description="Low complexity" evidence="1">
    <location>
        <begin position="63"/>
        <end position="76"/>
    </location>
</feature>
<name>A0AAV9H0H1_9PEZI</name>
<proteinExistence type="predicted"/>
<keyword evidence="2" id="KW-1133">Transmembrane helix</keyword>
<evidence type="ECO:0000256" key="2">
    <source>
        <dbReference type="SAM" id="Phobius"/>
    </source>
</evidence>
<feature type="compositionally biased region" description="Basic and acidic residues" evidence="1">
    <location>
        <begin position="158"/>
        <end position="169"/>
    </location>
</feature>
<dbReference type="Proteomes" id="UP001321760">
    <property type="component" value="Unassembled WGS sequence"/>
</dbReference>
<evidence type="ECO:0000256" key="1">
    <source>
        <dbReference type="SAM" id="MobiDB-lite"/>
    </source>
</evidence>